<keyword evidence="7" id="KW-1185">Reference proteome</keyword>
<keyword evidence="3 5" id="KW-1133">Transmembrane helix</keyword>
<evidence type="ECO:0000256" key="4">
    <source>
        <dbReference type="ARBA" id="ARBA00023136"/>
    </source>
</evidence>
<accession>A0ABV8A3S2</accession>
<comment type="subcellular location">
    <subcellularLocation>
        <location evidence="1">Membrane</location>
        <topology evidence="1">Multi-pass membrane protein</topology>
    </subcellularLocation>
</comment>
<dbReference type="EMBL" id="JBHRZF010000063">
    <property type="protein sequence ID" value="MFC3860334.1"/>
    <property type="molecule type" value="Genomic_DNA"/>
</dbReference>
<evidence type="ECO:0000256" key="1">
    <source>
        <dbReference type="ARBA" id="ARBA00004141"/>
    </source>
</evidence>
<evidence type="ECO:0000256" key="2">
    <source>
        <dbReference type="ARBA" id="ARBA00022692"/>
    </source>
</evidence>
<evidence type="ECO:0000256" key="5">
    <source>
        <dbReference type="SAM" id="Phobius"/>
    </source>
</evidence>
<organism evidence="6 7">
    <name type="scientific">Deinococcus antarcticus</name>
    <dbReference type="NCBI Taxonomy" id="1298767"/>
    <lineage>
        <taxon>Bacteria</taxon>
        <taxon>Thermotogati</taxon>
        <taxon>Deinococcota</taxon>
        <taxon>Deinococci</taxon>
        <taxon>Deinococcales</taxon>
        <taxon>Deinococcaceae</taxon>
        <taxon>Deinococcus</taxon>
    </lineage>
</organism>
<dbReference type="InterPro" id="IPR032808">
    <property type="entry name" value="DoxX"/>
</dbReference>
<evidence type="ECO:0000256" key="3">
    <source>
        <dbReference type="ARBA" id="ARBA00022989"/>
    </source>
</evidence>
<dbReference type="Pfam" id="PF13564">
    <property type="entry name" value="DoxX_2"/>
    <property type="match status" value="1"/>
</dbReference>
<dbReference type="Proteomes" id="UP001595748">
    <property type="component" value="Unassembled WGS sequence"/>
</dbReference>
<feature type="transmembrane region" description="Helical" evidence="5">
    <location>
        <begin position="61"/>
        <end position="86"/>
    </location>
</feature>
<name>A0ABV8A3S2_9DEIO</name>
<proteinExistence type="predicted"/>
<feature type="transmembrane region" description="Helical" evidence="5">
    <location>
        <begin position="98"/>
        <end position="120"/>
    </location>
</feature>
<comment type="caution">
    <text evidence="6">The sequence shown here is derived from an EMBL/GenBank/DDBJ whole genome shotgun (WGS) entry which is preliminary data.</text>
</comment>
<gene>
    <name evidence="6" type="ORF">ACFOPQ_06095</name>
</gene>
<evidence type="ECO:0000313" key="7">
    <source>
        <dbReference type="Proteomes" id="UP001595748"/>
    </source>
</evidence>
<sequence length="136" mass="13630">MNSTSHRAATTPVRAASVATWGVKALLALQFLMGGALKLSGEATMVEMFAGIGAGQGLRSLVGVLEIAGALGLLVPKVSGLVALGLSGVMVGAVLTRTFVLGGFPGIELVFLALSGLVAYRARSHTQALLGAKKGA</sequence>
<dbReference type="RefSeq" id="WP_380076484.1">
    <property type="nucleotide sequence ID" value="NZ_JBHRZF010000063.1"/>
</dbReference>
<keyword evidence="2 5" id="KW-0812">Transmembrane</keyword>
<reference evidence="7" key="1">
    <citation type="journal article" date="2019" name="Int. J. Syst. Evol. Microbiol.">
        <title>The Global Catalogue of Microorganisms (GCM) 10K type strain sequencing project: providing services to taxonomists for standard genome sequencing and annotation.</title>
        <authorList>
            <consortium name="The Broad Institute Genomics Platform"/>
            <consortium name="The Broad Institute Genome Sequencing Center for Infectious Disease"/>
            <person name="Wu L."/>
            <person name="Ma J."/>
        </authorList>
    </citation>
    <scope>NUCLEOTIDE SEQUENCE [LARGE SCALE GENOMIC DNA]</scope>
    <source>
        <strain evidence="7">CCTCC AB 2013263</strain>
    </source>
</reference>
<keyword evidence="4 5" id="KW-0472">Membrane</keyword>
<evidence type="ECO:0000313" key="6">
    <source>
        <dbReference type="EMBL" id="MFC3860334.1"/>
    </source>
</evidence>
<protein>
    <submittedName>
        <fullName evidence="6">DoxX family protein</fullName>
    </submittedName>
</protein>